<dbReference type="Pfam" id="PF00583">
    <property type="entry name" value="Acetyltransf_1"/>
    <property type="match status" value="1"/>
</dbReference>
<dbReference type="SUPFAM" id="SSF55729">
    <property type="entry name" value="Acyl-CoA N-acyltransferases (Nat)"/>
    <property type="match status" value="1"/>
</dbReference>
<dbReference type="RefSeq" id="WP_133773847.1">
    <property type="nucleotide sequence ID" value="NZ_SNZR01000016.1"/>
</dbReference>
<dbReference type="EMBL" id="SNZR01000016">
    <property type="protein sequence ID" value="TDR87163.1"/>
    <property type="molecule type" value="Genomic_DNA"/>
</dbReference>
<comment type="caution">
    <text evidence="2">The sequence shown here is derived from an EMBL/GenBank/DDBJ whole genome shotgun (WGS) entry which is preliminary data.</text>
</comment>
<dbReference type="Gene3D" id="3.40.630.30">
    <property type="match status" value="1"/>
</dbReference>
<reference evidence="2 3" key="1">
    <citation type="submission" date="2019-03" db="EMBL/GenBank/DDBJ databases">
        <title>Genomic Encyclopedia of Type Strains, Phase IV (KMG-IV): sequencing the most valuable type-strain genomes for metagenomic binning, comparative biology and taxonomic classification.</title>
        <authorList>
            <person name="Goeker M."/>
        </authorList>
    </citation>
    <scope>NUCLEOTIDE SEQUENCE [LARGE SCALE GENOMIC DNA]</scope>
    <source>
        <strain evidence="2 3">DSM 25903</strain>
    </source>
</reference>
<protein>
    <submittedName>
        <fullName evidence="2">Ribosomal-protein-alanine N-acetyltransferase</fullName>
    </submittedName>
</protein>
<organism evidence="2 3">
    <name type="scientific">Enterovirga rhinocerotis</name>
    <dbReference type="NCBI Taxonomy" id="1339210"/>
    <lineage>
        <taxon>Bacteria</taxon>
        <taxon>Pseudomonadati</taxon>
        <taxon>Pseudomonadota</taxon>
        <taxon>Alphaproteobacteria</taxon>
        <taxon>Hyphomicrobiales</taxon>
        <taxon>Methylobacteriaceae</taxon>
        <taxon>Enterovirga</taxon>
    </lineage>
</organism>
<keyword evidence="3" id="KW-1185">Reference proteome</keyword>
<feature type="domain" description="N-acetyltransferase" evidence="1">
    <location>
        <begin position="16"/>
        <end position="165"/>
    </location>
</feature>
<dbReference type="OrthoDB" id="9804026at2"/>
<dbReference type="PROSITE" id="PS51186">
    <property type="entry name" value="GNAT"/>
    <property type="match status" value="1"/>
</dbReference>
<keyword evidence="2" id="KW-0808">Transferase</keyword>
<dbReference type="AlphaFoldDB" id="A0A4R7BPU4"/>
<evidence type="ECO:0000259" key="1">
    <source>
        <dbReference type="PROSITE" id="PS51186"/>
    </source>
</evidence>
<accession>A0A4R7BPU4</accession>
<dbReference type="CDD" id="cd04301">
    <property type="entry name" value="NAT_SF"/>
    <property type="match status" value="1"/>
</dbReference>
<name>A0A4R7BPU4_9HYPH</name>
<proteinExistence type="predicted"/>
<dbReference type="InterPro" id="IPR000182">
    <property type="entry name" value="GNAT_dom"/>
</dbReference>
<dbReference type="InterPro" id="IPR016181">
    <property type="entry name" value="Acyl_CoA_acyltransferase"/>
</dbReference>
<evidence type="ECO:0000313" key="2">
    <source>
        <dbReference type="EMBL" id="TDR87163.1"/>
    </source>
</evidence>
<dbReference type="Proteomes" id="UP000295122">
    <property type="component" value="Unassembled WGS sequence"/>
</dbReference>
<dbReference type="GO" id="GO:0016747">
    <property type="term" value="F:acyltransferase activity, transferring groups other than amino-acyl groups"/>
    <property type="evidence" value="ECO:0007669"/>
    <property type="project" value="InterPro"/>
</dbReference>
<gene>
    <name evidence="2" type="ORF">EV668_4243</name>
</gene>
<evidence type="ECO:0000313" key="3">
    <source>
        <dbReference type="Proteomes" id="UP000295122"/>
    </source>
</evidence>
<sequence length="170" mass="18226">MTWLARLGLGRADEIPRVEALSVAHADRLAAIHGAAFARPWSAFDFEGFLADRSVHADGLFYGRARQPAGFVLSRLTLDEAEILSVALDAAARGRGHSRLLLVQHLQALAHAGAARVHLEVEEGNAPAFALYRRLGFAQSGLRPGYYARPDGSRATAVSMTKDLGGGTRP</sequence>